<keyword evidence="3" id="KW-0408">Iron</keyword>
<evidence type="ECO:0000256" key="7">
    <source>
        <dbReference type="SAM" id="MobiDB-lite"/>
    </source>
</evidence>
<feature type="transmembrane region" description="Helical" evidence="8">
    <location>
        <begin position="121"/>
        <end position="142"/>
    </location>
</feature>
<dbReference type="InterPro" id="IPR004923">
    <property type="entry name" value="FTR1/Fip1/EfeU"/>
</dbReference>
<evidence type="ECO:0000256" key="4">
    <source>
        <dbReference type="ARBA" id="ARBA00022692"/>
    </source>
</evidence>
<dbReference type="Pfam" id="PF03239">
    <property type="entry name" value="FTR1"/>
    <property type="match status" value="1"/>
</dbReference>
<feature type="compositionally biased region" description="Basic and acidic residues" evidence="7">
    <location>
        <begin position="375"/>
        <end position="393"/>
    </location>
</feature>
<dbReference type="Proteomes" id="UP000242287">
    <property type="component" value="Unassembled WGS sequence"/>
</dbReference>
<name>A0A2A9NQI6_9AGAR</name>
<gene>
    <name evidence="9" type="ORF">AMATHDRAFT_60938</name>
</gene>
<keyword evidence="3" id="KW-0813">Transport</keyword>
<dbReference type="STRING" id="703135.A0A2A9NQI6"/>
<dbReference type="OrthoDB" id="4364at2759"/>
<feature type="compositionally biased region" description="Basic and acidic residues" evidence="7">
    <location>
        <begin position="49"/>
        <end position="60"/>
    </location>
</feature>
<keyword evidence="6 8" id="KW-0472">Membrane</keyword>
<evidence type="ECO:0000256" key="8">
    <source>
        <dbReference type="SAM" id="Phobius"/>
    </source>
</evidence>
<dbReference type="AlphaFoldDB" id="A0A2A9NQI6"/>
<comment type="subcellular location">
    <subcellularLocation>
        <location evidence="1">Membrane</location>
        <topology evidence="1">Multi-pass membrane protein</topology>
    </subcellularLocation>
</comment>
<dbReference type="EMBL" id="KZ302002">
    <property type="protein sequence ID" value="PFH50517.1"/>
    <property type="molecule type" value="Genomic_DNA"/>
</dbReference>
<dbReference type="GO" id="GO:0033573">
    <property type="term" value="C:high-affinity iron permease complex"/>
    <property type="evidence" value="ECO:0007669"/>
    <property type="project" value="InterPro"/>
</dbReference>
<sequence length="393" mass="43169">MTKNVFSVPIFFIVFRETLEAAIIVSTLLGLAEQLVEEDPHIDSSATTWDEKNDKDKEGSSSDSSNGDEEKAARHALIRKLRFQIFLGSGVGLLIALAIGAAFIAVWFTQASNLWERSENLWEGIFQLVASIMIFVMGISMLKLDRAKTKWRIKLRRAFNGKASGKGAQAGKWVFFILPFITVLREGMEAVVFVGGVSLGQPATSIPLATIVGLIAGLAAGYLIYQFASRTTLTIFMVVMTNLLLLIGAGLFSRCVGAFQRYEYNKMIGGEASEGGNGPGSFRIQGNVWHLDCCAAESKFSGQGWTIFSAIFGWNNSGSIGTILAYVFYWLAVITSLVYMKFKEGRMKFFGIESKAGTRQRLRRENAPLPAADADQGKEKQGLEGHQIETLPR</sequence>
<proteinExistence type="inferred from homology"/>
<keyword evidence="3" id="KW-0406">Ion transport</keyword>
<dbReference type="GO" id="GO:0015093">
    <property type="term" value="F:ferrous iron transmembrane transporter activity"/>
    <property type="evidence" value="ECO:0007669"/>
    <property type="project" value="TreeGrafter"/>
</dbReference>
<feature type="transmembrane region" description="Helical" evidence="8">
    <location>
        <begin position="323"/>
        <end position="340"/>
    </location>
</feature>
<feature type="transmembrane region" description="Helical" evidence="8">
    <location>
        <begin position="85"/>
        <end position="109"/>
    </location>
</feature>
<evidence type="ECO:0000256" key="3">
    <source>
        <dbReference type="ARBA" id="ARBA00022496"/>
    </source>
</evidence>
<evidence type="ECO:0000313" key="10">
    <source>
        <dbReference type="Proteomes" id="UP000242287"/>
    </source>
</evidence>
<feature type="region of interest" description="Disordered" evidence="7">
    <location>
        <begin position="43"/>
        <end position="68"/>
    </location>
</feature>
<dbReference type="PANTHER" id="PTHR31632">
    <property type="entry name" value="IRON TRANSPORTER FTH1"/>
    <property type="match status" value="1"/>
</dbReference>
<keyword evidence="10" id="KW-1185">Reference proteome</keyword>
<evidence type="ECO:0000256" key="2">
    <source>
        <dbReference type="ARBA" id="ARBA00008333"/>
    </source>
</evidence>
<feature type="transmembrane region" description="Helical" evidence="8">
    <location>
        <begin position="204"/>
        <end position="225"/>
    </location>
</feature>
<protein>
    <recommendedName>
        <fullName evidence="11">Iron permease FTR1</fullName>
    </recommendedName>
</protein>
<evidence type="ECO:0000256" key="1">
    <source>
        <dbReference type="ARBA" id="ARBA00004141"/>
    </source>
</evidence>
<evidence type="ECO:0000313" key="9">
    <source>
        <dbReference type="EMBL" id="PFH50517.1"/>
    </source>
</evidence>
<dbReference type="PANTHER" id="PTHR31632:SF2">
    <property type="entry name" value="PLASMA MEMBRANE IRON PERMEASE"/>
    <property type="match status" value="1"/>
</dbReference>
<keyword evidence="3" id="KW-0410">Iron transport</keyword>
<reference evidence="9 10" key="1">
    <citation type="submission" date="2014-02" db="EMBL/GenBank/DDBJ databases">
        <title>Transposable element dynamics among asymbiotic and ectomycorrhizal Amanita fungi.</title>
        <authorList>
            <consortium name="DOE Joint Genome Institute"/>
            <person name="Hess J."/>
            <person name="Skrede I."/>
            <person name="Wolfe B."/>
            <person name="LaButti K."/>
            <person name="Ohm R.A."/>
            <person name="Grigoriev I.V."/>
            <person name="Pringle A."/>
        </authorList>
    </citation>
    <scope>NUCLEOTIDE SEQUENCE [LARGE SCALE GENOMIC DNA]</scope>
    <source>
        <strain evidence="9 10">SKay4041</strain>
    </source>
</reference>
<accession>A0A2A9NQI6</accession>
<comment type="similarity">
    <text evidence="2">Belongs to the oxidase-dependent Fe transporter (OFeT) (TC 9.A.10.1) family.</text>
</comment>
<keyword evidence="5 8" id="KW-1133">Transmembrane helix</keyword>
<feature type="transmembrane region" description="Helical" evidence="8">
    <location>
        <begin position="232"/>
        <end position="252"/>
    </location>
</feature>
<evidence type="ECO:0000256" key="5">
    <source>
        <dbReference type="ARBA" id="ARBA00022989"/>
    </source>
</evidence>
<evidence type="ECO:0000256" key="6">
    <source>
        <dbReference type="ARBA" id="ARBA00023136"/>
    </source>
</evidence>
<feature type="region of interest" description="Disordered" evidence="7">
    <location>
        <begin position="361"/>
        <end position="393"/>
    </location>
</feature>
<keyword evidence="4 8" id="KW-0812">Transmembrane</keyword>
<evidence type="ECO:0008006" key="11">
    <source>
        <dbReference type="Google" id="ProtNLM"/>
    </source>
</evidence>
<organism evidence="9 10">
    <name type="scientific">Amanita thiersii Skay4041</name>
    <dbReference type="NCBI Taxonomy" id="703135"/>
    <lineage>
        <taxon>Eukaryota</taxon>
        <taxon>Fungi</taxon>
        <taxon>Dikarya</taxon>
        <taxon>Basidiomycota</taxon>
        <taxon>Agaricomycotina</taxon>
        <taxon>Agaricomycetes</taxon>
        <taxon>Agaricomycetidae</taxon>
        <taxon>Agaricales</taxon>
        <taxon>Pluteineae</taxon>
        <taxon>Amanitaceae</taxon>
        <taxon>Amanita</taxon>
    </lineage>
</organism>